<dbReference type="AlphaFoldDB" id="A0A5Q5BT86"/>
<feature type="compositionally biased region" description="Basic and acidic residues" evidence="1">
    <location>
        <begin position="42"/>
        <end position="55"/>
    </location>
</feature>
<sequence length="105" mass="11279">MSAPRVTITRTTRRGQTMTQTHDLLDELAADDDEGFYPDDALPTHHLDEDHDGRQRGVCPHSGGGRTETGGCPRGCAGAAEHYSNDGHRACNDSALVHAAGRAER</sequence>
<dbReference type="EMBL" id="CP000385">
    <property type="protein sequence ID" value="ABG11731.1"/>
    <property type="molecule type" value="Genomic_DNA"/>
</dbReference>
<name>A0A5Q5BT86_MYCSS</name>
<feature type="region of interest" description="Disordered" evidence="1">
    <location>
        <begin position="1"/>
        <end position="20"/>
    </location>
</feature>
<keyword evidence="2" id="KW-0614">Plasmid</keyword>
<feature type="region of interest" description="Disordered" evidence="1">
    <location>
        <begin position="34"/>
        <end position="72"/>
    </location>
</feature>
<dbReference type="KEGG" id="mmc:Mmcs_5633"/>
<proteinExistence type="predicted"/>
<evidence type="ECO:0000256" key="1">
    <source>
        <dbReference type="SAM" id="MobiDB-lite"/>
    </source>
</evidence>
<evidence type="ECO:0000313" key="2">
    <source>
        <dbReference type="EMBL" id="ABG11731.1"/>
    </source>
</evidence>
<organism evidence="2">
    <name type="scientific">Mycobacterium sp. (strain MCS)</name>
    <dbReference type="NCBI Taxonomy" id="164756"/>
    <lineage>
        <taxon>Bacteria</taxon>
        <taxon>Bacillati</taxon>
        <taxon>Actinomycetota</taxon>
        <taxon>Actinomycetes</taxon>
        <taxon>Mycobacteriales</taxon>
        <taxon>Mycobacteriaceae</taxon>
        <taxon>Mycobacterium</taxon>
    </lineage>
</organism>
<reference evidence="2" key="1">
    <citation type="submission" date="2006-06" db="EMBL/GenBank/DDBJ databases">
        <title>Complete sequence of plasmid of Mycobacterium sp. MCS.</title>
        <authorList>
            <consortium name="US DOE Joint Genome Institute"/>
            <person name="Copeland A."/>
            <person name="Lucas S."/>
            <person name="Lapidus A."/>
            <person name="Barry K."/>
            <person name="Detter J.C."/>
            <person name="Glavina del Rio T."/>
            <person name="Hammon N."/>
            <person name="Israni S."/>
            <person name="Dalin E."/>
            <person name="Tice H."/>
            <person name="Pitluck S."/>
            <person name="Martinez M."/>
            <person name="Schmutz J."/>
            <person name="Larimer F."/>
            <person name="Land M."/>
            <person name="Hauser L."/>
            <person name="Kyrpides N."/>
            <person name="Kim E."/>
            <person name="Miller C.D."/>
            <person name="Hughes J.E."/>
            <person name="Anderson A.J."/>
            <person name="Sims R.C."/>
            <person name="Richardson P."/>
        </authorList>
    </citation>
    <scope>NUCLEOTIDE SEQUENCE [LARGE SCALE GENOMIC DNA]</scope>
    <source>
        <strain evidence="2">MCS</strain>
        <plasmid evidence="2">Plasmid1</plasmid>
    </source>
</reference>
<geneLocation type="plasmid" evidence="2">
    <name>Plasmid1</name>
</geneLocation>
<accession>A0A5Q5BT86</accession>
<protein>
    <submittedName>
        <fullName evidence="2">Uncharacterized protein</fullName>
    </submittedName>
</protein>
<gene>
    <name evidence="2" type="ordered locus">Mmcs_5633</name>
</gene>